<accession>A0A1R0H761</accession>
<evidence type="ECO:0000313" key="1">
    <source>
        <dbReference type="EMBL" id="OLY84914.1"/>
    </source>
</evidence>
<dbReference type="EMBL" id="LSSL01000307">
    <property type="protein sequence ID" value="OLY84914.1"/>
    <property type="molecule type" value="Genomic_DNA"/>
</dbReference>
<dbReference type="Proteomes" id="UP000187455">
    <property type="component" value="Unassembled WGS sequence"/>
</dbReference>
<comment type="caution">
    <text evidence="1">The sequence shown here is derived from an EMBL/GenBank/DDBJ whole genome shotgun (WGS) entry which is preliminary data.</text>
</comment>
<keyword evidence="2" id="KW-1185">Reference proteome</keyword>
<feature type="non-terminal residue" evidence="1">
    <location>
        <position position="128"/>
    </location>
</feature>
<evidence type="ECO:0000313" key="2">
    <source>
        <dbReference type="Proteomes" id="UP000187455"/>
    </source>
</evidence>
<dbReference type="AlphaFoldDB" id="A0A1R0H761"/>
<proteinExistence type="predicted"/>
<protein>
    <submittedName>
        <fullName evidence="1">Uncharacterized protein</fullName>
    </submittedName>
</protein>
<sequence length="128" mass="15024">MEKIKQWLCSWKLDEKRTIGAKEIQSNRVQQLEQASHQFRRIDGNTIRTQDASDPGEDHYGILRQKHVDSIREESEGYSIKGSNRTWLCTNNPQPIRRTVSVDSKTEWLLADQYFQRIDKKPLEPIPS</sequence>
<organism evidence="1 2">
    <name type="scientific">Smittium mucronatum</name>
    <dbReference type="NCBI Taxonomy" id="133383"/>
    <lineage>
        <taxon>Eukaryota</taxon>
        <taxon>Fungi</taxon>
        <taxon>Fungi incertae sedis</taxon>
        <taxon>Zoopagomycota</taxon>
        <taxon>Kickxellomycotina</taxon>
        <taxon>Harpellomycetes</taxon>
        <taxon>Harpellales</taxon>
        <taxon>Legeriomycetaceae</taxon>
        <taxon>Smittium</taxon>
    </lineage>
</organism>
<reference evidence="1 2" key="1">
    <citation type="journal article" date="2016" name="Mol. Biol. Evol.">
        <title>Genome-Wide Survey of Gut Fungi (Harpellales) Reveals the First Horizontally Transferred Ubiquitin Gene from a Mosquito Host.</title>
        <authorList>
            <person name="Wang Y."/>
            <person name="White M.M."/>
            <person name="Kvist S."/>
            <person name="Moncalvo J.M."/>
        </authorList>
    </citation>
    <scope>NUCLEOTIDE SEQUENCE [LARGE SCALE GENOMIC DNA]</scope>
    <source>
        <strain evidence="1 2">ALG-7-W6</strain>
    </source>
</reference>
<name>A0A1R0H761_9FUNG</name>
<gene>
    <name evidence="1" type="ORF">AYI68_g911</name>
</gene>